<dbReference type="GeneID" id="19111583"/>
<organism evidence="3 4">
    <name type="scientific">Baudoinia panamericana (strain UAMH 10762)</name>
    <name type="common">Angels' share fungus</name>
    <name type="synonym">Baudoinia compniacensis (strain UAMH 10762)</name>
    <dbReference type="NCBI Taxonomy" id="717646"/>
    <lineage>
        <taxon>Eukaryota</taxon>
        <taxon>Fungi</taxon>
        <taxon>Dikarya</taxon>
        <taxon>Ascomycota</taxon>
        <taxon>Pezizomycotina</taxon>
        <taxon>Dothideomycetes</taxon>
        <taxon>Dothideomycetidae</taxon>
        <taxon>Mycosphaerellales</taxon>
        <taxon>Teratosphaeriaceae</taxon>
        <taxon>Baudoinia</taxon>
    </lineage>
</organism>
<dbReference type="EMBL" id="KB445564">
    <property type="protein sequence ID" value="EMC91190.1"/>
    <property type="molecule type" value="Genomic_DNA"/>
</dbReference>
<keyword evidence="4" id="KW-1185">Reference proteome</keyword>
<dbReference type="HOGENOM" id="CLU_949900_0_0_1"/>
<dbReference type="eggNOG" id="ENOG502SP80">
    <property type="taxonomic scope" value="Eukaryota"/>
</dbReference>
<keyword evidence="2" id="KW-1133">Transmembrane helix</keyword>
<feature type="transmembrane region" description="Helical" evidence="2">
    <location>
        <begin position="141"/>
        <end position="164"/>
    </location>
</feature>
<dbReference type="OrthoDB" id="4148662at2759"/>
<evidence type="ECO:0000256" key="2">
    <source>
        <dbReference type="SAM" id="Phobius"/>
    </source>
</evidence>
<dbReference type="RefSeq" id="XP_007681625.1">
    <property type="nucleotide sequence ID" value="XM_007683435.1"/>
</dbReference>
<gene>
    <name evidence="3" type="ORF">BAUCODRAFT_317733</name>
</gene>
<reference evidence="3 4" key="1">
    <citation type="journal article" date="2012" name="PLoS Pathog.">
        <title>Diverse lifestyles and strategies of plant pathogenesis encoded in the genomes of eighteen Dothideomycetes fungi.</title>
        <authorList>
            <person name="Ohm R.A."/>
            <person name="Feau N."/>
            <person name="Henrissat B."/>
            <person name="Schoch C.L."/>
            <person name="Horwitz B.A."/>
            <person name="Barry K.W."/>
            <person name="Condon B.J."/>
            <person name="Copeland A.C."/>
            <person name="Dhillon B."/>
            <person name="Glaser F."/>
            <person name="Hesse C.N."/>
            <person name="Kosti I."/>
            <person name="LaButti K."/>
            <person name="Lindquist E.A."/>
            <person name="Lucas S."/>
            <person name="Salamov A.A."/>
            <person name="Bradshaw R.E."/>
            <person name="Ciuffetti L."/>
            <person name="Hamelin R.C."/>
            <person name="Kema G.H.J."/>
            <person name="Lawrence C."/>
            <person name="Scott J.A."/>
            <person name="Spatafora J.W."/>
            <person name="Turgeon B.G."/>
            <person name="de Wit P.J.G.M."/>
            <person name="Zhong S."/>
            <person name="Goodwin S.B."/>
            <person name="Grigoriev I.V."/>
        </authorList>
    </citation>
    <scope>NUCLEOTIDE SEQUENCE [LARGE SCALE GENOMIC DNA]</scope>
    <source>
        <strain evidence="3 4">UAMH 10762</strain>
    </source>
</reference>
<accession>M2MY35</accession>
<protein>
    <recommendedName>
        <fullName evidence="5">Mid2 domain-containing protein</fullName>
    </recommendedName>
</protein>
<evidence type="ECO:0008006" key="5">
    <source>
        <dbReference type="Google" id="ProtNLM"/>
    </source>
</evidence>
<keyword evidence="2" id="KW-0812">Transmembrane</keyword>
<dbReference type="Proteomes" id="UP000011761">
    <property type="component" value="Unassembled WGS sequence"/>
</dbReference>
<evidence type="ECO:0000313" key="3">
    <source>
        <dbReference type="EMBL" id="EMC91190.1"/>
    </source>
</evidence>
<evidence type="ECO:0000256" key="1">
    <source>
        <dbReference type="SAM" id="MobiDB-lite"/>
    </source>
</evidence>
<dbReference type="AlphaFoldDB" id="M2MY35"/>
<dbReference type="KEGG" id="bcom:BAUCODRAFT_317733"/>
<feature type="region of interest" description="Disordered" evidence="1">
    <location>
        <begin position="217"/>
        <end position="293"/>
    </location>
</feature>
<evidence type="ECO:0000313" key="4">
    <source>
        <dbReference type="Proteomes" id="UP000011761"/>
    </source>
</evidence>
<name>M2MY35_BAUPA</name>
<keyword evidence="2" id="KW-0472">Membrane</keyword>
<proteinExistence type="predicted"/>
<sequence length="293" mass="30085">MGADARVALYAPEALAPYVSLPSTLYGQTSYYSGTTINGTSTWVVTAIANCMSPDSAYRSTILTDHASADTPATISELTTYQDGPSSVVQVVPGLTPAPSTVAAAAATSASAGSGAALTTASPTSSAVASNNSGLSKDAQIGIGVGVGGGVVLIAIVALCAFCWGRRQRRRNTQYGKQAPAQASAFHLGSPPMQASSPYYVGGDGTQGWPNTYPTMQPMQPSPVHSPGQASPYQDPQYAFAGTHSPPPAELMMQKAQPTELPAEQGPHEVDSVAINSPPTPSPHYADVMSRKL</sequence>